<evidence type="ECO:0000256" key="1">
    <source>
        <dbReference type="SAM" id="MobiDB-lite"/>
    </source>
</evidence>
<keyword evidence="3" id="KW-1185">Reference proteome</keyword>
<dbReference type="EMBL" id="JARKIE010000041">
    <property type="protein sequence ID" value="KAJ7694646.1"/>
    <property type="molecule type" value="Genomic_DNA"/>
</dbReference>
<dbReference type="Proteomes" id="UP001221757">
    <property type="component" value="Unassembled WGS sequence"/>
</dbReference>
<gene>
    <name evidence="2" type="ORF">B0H17DRAFT_1199165</name>
</gene>
<evidence type="ECO:0008006" key="4">
    <source>
        <dbReference type="Google" id="ProtNLM"/>
    </source>
</evidence>
<protein>
    <recommendedName>
        <fullName evidence="4">NmrA-like domain-containing protein</fullName>
    </recommendedName>
</protein>
<feature type="region of interest" description="Disordered" evidence="1">
    <location>
        <begin position="185"/>
        <end position="204"/>
    </location>
</feature>
<comment type="caution">
    <text evidence="2">The sequence shown here is derived from an EMBL/GenBank/DDBJ whole genome shotgun (WGS) entry which is preliminary data.</text>
</comment>
<organism evidence="2 3">
    <name type="scientific">Mycena rosella</name>
    <name type="common">Pink bonnet</name>
    <name type="synonym">Agaricus rosellus</name>
    <dbReference type="NCBI Taxonomy" id="1033263"/>
    <lineage>
        <taxon>Eukaryota</taxon>
        <taxon>Fungi</taxon>
        <taxon>Dikarya</taxon>
        <taxon>Basidiomycota</taxon>
        <taxon>Agaricomycotina</taxon>
        <taxon>Agaricomycetes</taxon>
        <taxon>Agaricomycetidae</taxon>
        <taxon>Agaricales</taxon>
        <taxon>Marasmiineae</taxon>
        <taxon>Mycenaceae</taxon>
        <taxon>Mycena</taxon>
    </lineage>
</organism>
<dbReference type="AlphaFoldDB" id="A0AAD7DMG2"/>
<accession>A0AAD7DMG2</accession>
<reference evidence="2" key="1">
    <citation type="submission" date="2023-03" db="EMBL/GenBank/DDBJ databases">
        <title>Massive genome expansion in bonnet fungi (Mycena s.s.) driven by repeated elements and novel gene families across ecological guilds.</title>
        <authorList>
            <consortium name="Lawrence Berkeley National Laboratory"/>
            <person name="Harder C.B."/>
            <person name="Miyauchi S."/>
            <person name="Viragh M."/>
            <person name="Kuo A."/>
            <person name="Thoen E."/>
            <person name="Andreopoulos B."/>
            <person name="Lu D."/>
            <person name="Skrede I."/>
            <person name="Drula E."/>
            <person name="Henrissat B."/>
            <person name="Morin E."/>
            <person name="Kohler A."/>
            <person name="Barry K."/>
            <person name="LaButti K."/>
            <person name="Morin E."/>
            <person name="Salamov A."/>
            <person name="Lipzen A."/>
            <person name="Mereny Z."/>
            <person name="Hegedus B."/>
            <person name="Baldrian P."/>
            <person name="Stursova M."/>
            <person name="Weitz H."/>
            <person name="Taylor A."/>
            <person name="Grigoriev I.V."/>
            <person name="Nagy L.G."/>
            <person name="Martin F."/>
            <person name="Kauserud H."/>
        </authorList>
    </citation>
    <scope>NUCLEOTIDE SEQUENCE</scope>
    <source>
        <strain evidence="2">CBHHK067</strain>
    </source>
</reference>
<dbReference type="Gene3D" id="3.40.50.720">
    <property type="entry name" value="NAD(P)-binding Rossmann-like Domain"/>
    <property type="match status" value="1"/>
</dbReference>
<proteinExistence type="predicted"/>
<sequence length="226" mass="24815">MEEEIQLLDVVAERKERERLERERCEGQELQLAIQLSQEAHHQPPAQLSQDDDVAAVFKAHNVDVVLSTIATTGLSSQKSLVEAARLAAVKLFVPAEYGMPTEGHTKGILASKNRIAGKHYIRSFCQILCWGFRGHRPGYSEHGKIITVGKGEAPVSFTAVTDITGFGHTQFYKERDWLAAVDTGAGSTGWDEPNKTEGSGTKAAGSANVLWAGHRWKTIKDVHNL</sequence>
<evidence type="ECO:0000313" key="3">
    <source>
        <dbReference type="Proteomes" id="UP001221757"/>
    </source>
</evidence>
<name>A0AAD7DMG2_MYCRO</name>
<evidence type="ECO:0000313" key="2">
    <source>
        <dbReference type="EMBL" id="KAJ7694646.1"/>
    </source>
</evidence>